<dbReference type="HOGENOM" id="CLU_132137_0_0_0"/>
<reference evidence="3 4" key="1">
    <citation type="submission" date="2010-11" db="EMBL/GenBank/DDBJ databases">
        <title>The complete genome of Thermotoga thermarum DSM 5069.</title>
        <authorList>
            <consortium name="US DOE Joint Genome Institute (JGI-PGF)"/>
            <person name="Lucas S."/>
            <person name="Copeland A."/>
            <person name="Lapidus A."/>
            <person name="Bruce D."/>
            <person name="Goodwin L."/>
            <person name="Pitluck S."/>
            <person name="Kyrpides N."/>
            <person name="Mavromatis K."/>
            <person name="Ivanova N."/>
            <person name="Zeytun A."/>
            <person name="Brettin T."/>
            <person name="Detter J.C."/>
            <person name="Tapia R."/>
            <person name="Han C."/>
            <person name="Land M."/>
            <person name="Hauser L."/>
            <person name="Markowitz V."/>
            <person name="Cheng J.-F."/>
            <person name="Hugenholtz P."/>
            <person name="Woyke T."/>
            <person name="Wu D."/>
            <person name="Spring S."/>
            <person name="Schroeder M."/>
            <person name="Brambilla E."/>
            <person name="Klenk H.-P."/>
            <person name="Eisen J.A."/>
        </authorList>
    </citation>
    <scope>NUCLEOTIDE SEQUENCE [LARGE SCALE GENOMIC DNA]</scope>
    <source>
        <strain evidence="3 4">DSM 5069</strain>
    </source>
</reference>
<name>F7YWL8_9THEM</name>
<feature type="domain" description="DUF2089" evidence="1">
    <location>
        <begin position="40"/>
        <end position="85"/>
    </location>
</feature>
<dbReference type="EMBL" id="CP002351">
    <property type="protein sequence ID" value="AEH52000.1"/>
    <property type="molecule type" value="Genomic_DNA"/>
</dbReference>
<dbReference type="InterPro" id="IPR053957">
    <property type="entry name" value="DUF2089_Zn_ribbon"/>
</dbReference>
<evidence type="ECO:0000313" key="3">
    <source>
        <dbReference type="EMBL" id="AEH52000.1"/>
    </source>
</evidence>
<dbReference type="Pfam" id="PF22747">
    <property type="entry name" value="Zn_ribbon_DUF2089"/>
    <property type="match status" value="1"/>
</dbReference>
<keyword evidence="4" id="KW-1185">Reference proteome</keyword>
<evidence type="ECO:0000259" key="2">
    <source>
        <dbReference type="Pfam" id="PF22747"/>
    </source>
</evidence>
<dbReference type="Proteomes" id="UP000006804">
    <property type="component" value="Chromosome"/>
</dbReference>
<gene>
    <name evidence="3" type="ORF">Theth_1960</name>
</gene>
<dbReference type="KEGG" id="tta:Theth_1960"/>
<dbReference type="Pfam" id="PF09862">
    <property type="entry name" value="DUF2089"/>
    <property type="match status" value="1"/>
</dbReference>
<evidence type="ECO:0000259" key="1">
    <source>
        <dbReference type="Pfam" id="PF09862"/>
    </source>
</evidence>
<organism evidence="3 4">
    <name type="scientific">Pseudothermotoga thermarum DSM 5069</name>
    <dbReference type="NCBI Taxonomy" id="688269"/>
    <lineage>
        <taxon>Bacteria</taxon>
        <taxon>Thermotogati</taxon>
        <taxon>Thermotogota</taxon>
        <taxon>Thermotogae</taxon>
        <taxon>Thermotogales</taxon>
        <taxon>Thermotogaceae</taxon>
        <taxon>Pseudothermotoga</taxon>
    </lineage>
</organism>
<dbReference type="AlphaFoldDB" id="F7YWL8"/>
<dbReference type="STRING" id="688269.Theth_1960"/>
<dbReference type="PATRIC" id="fig|688269.3.peg.2021"/>
<accession>F7YWL8</accession>
<evidence type="ECO:0000313" key="4">
    <source>
        <dbReference type="Proteomes" id="UP000006804"/>
    </source>
</evidence>
<evidence type="ECO:0008006" key="5">
    <source>
        <dbReference type="Google" id="ProtNLM"/>
    </source>
</evidence>
<feature type="domain" description="DUF2089" evidence="2">
    <location>
        <begin position="7"/>
        <end position="38"/>
    </location>
</feature>
<dbReference type="InterPro" id="IPR018658">
    <property type="entry name" value="DUF2089"/>
</dbReference>
<sequence>MEMSSKCPLCGGNVVVTSFKCTECGSKVEGQFTLNEFSSLSKQDLDFLREYLKNRGNLTKVAEKLGISYPTAHSYFNRLLRNLGYISSEEEKERVSSISEVLNKLESGEYDFSMALSILKKEVRGK</sequence>
<proteinExistence type="predicted"/>
<dbReference type="eggNOG" id="COG3877">
    <property type="taxonomic scope" value="Bacteria"/>
</dbReference>
<protein>
    <recommendedName>
        <fullName evidence="5">DUF2089 domain-containing protein</fullName>
    </recommendedName>
</protein>